<comment type="caution">
    <text evidence="2">The sequence shown here is derived from an EMBL/GenBank/DDBJ whole genome shotgun (WGS) entry which is preliminary data.</text>
</comment>
<name>A0A3M7SAK8_BRAPC</name>
<protein>
    <submittedName>
        <fullName evidence="2">Uncharacterized protein</fullName>
    </submittedName>
</protein>
<dbReference type="Proteomes" id="UP000276133">
    <property type="component" value="Unassembled WGS sequence"/>
</dbReference>
<keyword evidence="1" id="KW-0812">Transmembrane</keyword>
<sequence>MLSKNVYTGENQRRQFCAKIFYLYAAIPKQKNTKKKFYLYFLLLLLKGDLTVLVKNLEHPRIDEKEIDYL</sequence>
<reference evidence="2 3" key="1">
    <citation type="journal article" date="2018" name="Sci. Rep.">
        <title>Genomic signatures of local adaptation to the degree of environmental predictability in rotifers.</title>
        <authorList>
            <person name="Franch-Gras L."/>
            <person name="Hahn C."/>
            <person name="Garcia-Roger E.M."/>
            <person name="Carmona M.J."/>
            <person name="Serra M."/>
            <person name="Gomez A."/>
        </authorList>
    </citation>
    <scope>NUCLEOTIDE SEQUENCE [LARGE SCALE GENOMIC DNA]</scope>
    <source>
        <strain evidence="2">HYR1</strain>
    </source>
</reference>
<dbReference type="AlphaFoldDB" id="A0A3M7SAK8"/>
<evidence type="ECO:0000313" key="3">
    <source>
        <dbReference type="Proteomes" id="UP000276133"/>
    </source>
</evidence>
<evidence type="ECO:0000313" key="2">
    <source>
        <dbReference type="EMBL" id="RNA32608.1"/>
    </source>
</evidence>
<dbReference type="EMBL" id="REGN01001782">
    <property type="protein sequence ID" value="RNA32608.1"/>
    <property type="molecule type" value="Genomic_DNA"/>
</dbReference>
<keyword evidence="3" id="KW-1185">Reference proteome</keyword>
<organism evidence="2 3">
    <name type="scientific">Brachionus plicatilis</name>
    <name type="common">Marine rotifer</name>
    <name type="synonym">Brachionus muelleri</name>
    <dbReference type="NCBI Taxonomy" id="10195"/>
    <lineage>
        <taxon>Eukaryota</taxon>
        <taxon>Metazoa</taxon>
        <taxon>Spiralia</taxon>
        <taxon>Gnathifera</taxon>
        <taxon>Rotifera</taxon>
        <taxon>Eurotatoria</taxon>
        <taxon>Monogononta</taxon>
        <taxon>Pseudotrocha</taxon>
        <taxon>Ploima</taxon>
        <taxon>Brachionidae</taxon>
        <taxon>Brachionus</taxon>
    </lineage>
</organism>
<evidence type="ECO:0000256" key="1">
    <source>
        <dbReference type="SAM" id="Phobius"/>
    </source>
</evidence>
<keyword evidence="1" id="KW-1133">Transmembrane helix</keyword>
<gene>
    <name evidence="2" type="ORF">BpHYR1_003097</name>
</gene>
<keyword evidence="1" id="KW-0472">Membrane</keyword>
<accession>A0A3M7SAK8</accession>
<proteinExistence type="predicted"/>
<feature type="transmembrane region" description="Helical" evidence="1">
    <location>
        <begin position="37"/>
        <end position="54"/>
    </location>
</feature>